<organism evidence="1 2">
    <name type="scientific">Populus trichocarpa</name>
    <name type="common">Western balsam poplar</name>
    <name type="synonym">Populus balsamifera subsp. trichocarpa</name>
    <dbReference type="NCBI Taxonomy" id="3694"/>
    <lineage>
        <taxon>Eukaryota</taxon>
        <taxon>Viridiplantae</taxon>
        <taxon>Streptophyta</taxon>
        <taxon>Embryophyta</taxon>
        <taxon>Tracheophyta</taxon>
        <taxon>Spermatophyta</taxon>
        <taxon>Magnoliopsida</taxon>
        <taxon>eudicotyledons</taxon>
        <taxon>Gunneridae</taxon>
        <taxon>Pentapetalae</taxon>
        <taxon>rosids</taxon>
        <taxon>fabids</taxon>
        <taxon>Malpighiales</taxon>
        <taxon>Salicaceae</taxon>
        <taxon>Saliceae</taxon>
        <taxon>Populus</taxon>
    </lineage>
</organism>
<reference evidence="1 2" key="1">
    <citation type="journal article" date="2006" name="Science">
        <title>The genome of black cottonwood, Populus trichocarpa (Torr. &amp; Gray).</title>
        <authorList>
            <person name="Tuskan G.A."/>
            <person name="Difazio S."/>
            <person name="Jansson S."/>
            <person name="Bohlmann J."/>
            <person name="Grigoriev I."/>
            <person name="Hellsten U."/>
            <person name="Putnam N."/>
            <person name="Ralph S."/>
            <person name="Rombauts S."/>
            <person name="Salamov A."/>
            <person name="Schein J."/>
            <person name="Sterck L."/>
            <person name="Aerts A."/>
            <person name="Bhalerao R.R."/>
            <person name="Bhalerao R.P."/>
            <person name="Blaudez D."/>
            <person name="Boerjan W."/>
            <person name="Brun A."/>
            <person name="Brunner A."/>
            <person name="Busov V."/>
            <person name="Campbell M."/>
            <person name="Carlson J."/>
            <person name="Chalot M."/>
            <person name="Chapman J."/>
            <person name="Chen G.L."/>
            <person name="Cooper D."/>
            <person name="Coutinho P.M."/>
            <person name="Couturier J."/>
            <person name="Covert S."/>
            <person name="Cronk Q."/>
            <person name="Cunningham R."/>
            <person name="Davis J."/>
            <person name="Degroeve S."/>
            <person name="Dejardin A."/>
            <person name="Depamphilis C."/>
            <person name="Detter J."/>
            <person name="Dirks B."/>
            <person name="Dubchak I."/>
            <person name="Duplessis S."/>
            <person name="Ehlting J."/>
            <person name="Ellis B."/>
            <person name="Gendler K."/>
            <person name="Goodstein D."/>
            <person name="Gribskov M."/>
            <person name="Grimwood J."/>
            <person name="Groover A."/>
            <person name="Gunter L."/>
            <person name="Hamberger B."/>
            <person name="Heinze B."/>
            <person name="Helariutta Y."/>
            <person name="Henrissat B."/>
            <person name="Holligan D."/>
            <person name="Holt R."/>
            <person name="Huang W."/>
            <person name="Islam-Faridi N."/>
            <person name="Jones S."/>
            <person name="Jones-Rhoades M."/>
            <person name="Jorgensen R."/>
            <person name="Joshi C."/>
            <person name="Kangasjarvi J."/>
            <person name="Karlsson J."/>
            <person name="Kelleher C."/>
            <person name="Kirkpatrick R."/>
            <person name="Kirst M."/>
            <person name="Kohler A."/>
            <person name="Kalluri U."/>
            <person name="Larimer F."/>
            <person name="Leebens-Mack J."/>
            <person name="Leple J.C."/>
            <person name="Locascio P."/>
            <person name="Lou Y."/>
            <person name="Lucas S."/>
            <person name="Martin F."/>
            <person name="Montanini B."/>
            <person name="Napoli C."/>
            <person name="Nelson D.R."/>
            <person name="Nelson C."/>
            <person name="Nieminen K."/>
            <person name="Nilsson O."/>
            <person name="Pereda V."/>
            <person name="Peter G."/>
            <person name="Philippe R."/>
            <person name="Pilate G."/>
            <person name="Poliakov A."/>
            <person name="Razumovskaya J."/>
            <person name="Richardson P."/>
            <person name="Rinaldi C."/>
            <person name="Ritland K."/>
            <person name="Rouze P."/>
            <person name="Ryaboy D."/>
            <person name="Schmutz J."/>
            <person name="Schrader J."/>
            <person name="Segerman B."/>
            <person name="Shin H."/>
            <person name="Siddiqui A."/>
            <person name="Sterky F."/>
            <person name="Terry A."/>
            <person name="Tsai C.J."/>
            <person name="Uberbacher E."/>
            <person name="Unneberg P."/>
            <person name="Vahala J."/>
            <person name="Wall K."/>
            <person name="Wessler S."/>
            <person name="Yang G."/>
            <person name="Yin T."/>
            <person name="Douglas C."/>
            <person name="Marra M."/>
            <person name="Sandberg G."/>
            <person name="Van de Peer Y."/>
            <person name="Rokhsar D."/>
        </authorList>
    </citation>
    <scope>NUCLEOTIDE SEQUENCE [LARGE SCALE GENOMIC DNA]</scope>
    <source>
        <strain evidence="2">cv. Nisqually</strain>
    </source>
</reference>
<name>A0ACC0RJT7_POPTR</name>
<keyword evidence="2" id="KW-1185">Reference proteome</keyword>
<evidence type="ECO:0000313" key="1">
    <source>
        <dbReference type="EMBL" id="KAI9377329.1"/>
    </source>
</evidence>
<evidence type="ECO:0000313" key="2">
    <source>
        <dbReference type="Proteomes" id="UP000006729"/>
    </source>
</evidence>
<protein>
    <submittedName>
        <fullName evidence="1">Uncharacterized protein</fullName>
    </submittedName>
</protein>
<dbReference type="Proteomes" id="UP000006729">
    <property type="component" value="Chromosome 19"/>
</dbReference>
<accession>A0ACC0RJT7</accession>
<comment type="caution">
    <text evidence="1">The sequence shown here is derived from an EMBL/GenBank/DDBJ whole genome shotgun (WGS) entry which is preliminary data.</text>
</comment>
<proteinExistence type="predicted"/>
<gene>
    <name evidence="1" type="ORF">POPTR_019G050950v4</name>
</gene>
<sequence>MDILAPCWYFRFLGLIKFQYSAYVIFCAGHPWIVDDRISLDKPLDSAILSHLKQFSETNKLKKMDLHVIAERLSEEEMGGWKGLFKMIDTDNSETIILMN</sequence>
<dbReference type="EMBL" id="CM009308">
    <property type="protein sequence ID" value="KAI9377329.1"/>
    <property type="molecule type" value="Genomic_DNA"/>
</dbReference>